<dbReference type="KEGG" id="svn:CP980_31735"/>
<accession>A0A5J6JGY3</accession>
<feature type="transmembrane region" description="Helical" evidence="2">
    <location>
        <begin position="242"/>
        <end position="258"/>
    </location>
</feature>
<evidence type="ECO:0000313" key="3">
    <source>
        <dbReference type="EMBL" id="QEV49041.1"/>
    </source>
</evidence>
<reference evidence="3 4" key="1">
    <citation type="submission" date="2017-09" db="EMBL/GenBank/DDBJ databases">
        <authorList>
            <person name="Lee N."/>
            <person name="Cho B.-K."/>
        </authorList>
    </citation>
    <scope>NUCLEOTIDE SEQUENCE [LARGE SCALE GENOMIC DNA]</scope>
    <source>
        <strain evidence="3 4">ATCC 27476</strain>
    </source>
</reference>
<feature type="transmembrane region" description="Helical" evidence="2">
    <location>
        <begin position="185"/>
        <end position="207"/>
    </location>
</feature>
<feature type="transmembrane region" description="Helical" evidence="2">
    <location>
        <begin position="161"/>
        <end position="179"/>
    </location>
</feature>
<feature type="transmembrane region" description="Helical" evidence="2">
    <location>
        <begin position="219"/>
        <end position="236"/>
    </location>
</feature>
<keyword evidence="2" id="KW-0812">Transmembrane</keyword>
<feature type="transmembrane region" description="Helical" evidence="2">
    <location>
        <begin position="128"/>
        <end position="149"/>
    </location>
</feature>
<feature type="compositionally biased region" description="Basic and acidic residues" evidence="1">
    <location>
        <begin position="1"/>
        <end position="11"/>
    </location>
</feature>
<feature type="transmembrane region" description="Helical" evidence="2">
    <location>
        <begin position="439"/>
        <end position="460"/>
    </location>
</feature>
<organism evidence="3 4">
    <name type="scientific">Streptomyces vinaceus</name>
    <dbReference type="NCBI Taxonomy" id="1960"/>
    <lineage>
        <taxon>Bacteria</taxon>
        <taxon>Bacillati</taxon>
        <taxon>Actinomycetota</taxon>
        <taxon>Actinomycetes</taxon>
        <taxon>Kitasatosporales</taxon>
        <taxon>Streptomycetaceae</taxon>
        <taxon>Streptomyces</taxon>
    </lineage>
</organism>
<dbReference type="RefSeq" id="WP_150529692.1">
    <property type="nucleotide sequence ID" value="NZ_BNBW01000003.1"/>
</dbReference>
<keyword evidence="2" id="KW-0472">Membrane</keyword>
<feature type="transmembrane region" description="Helical" evidence="2">
    <location>
        <begin position="368"/>
        <end position="388"/>
    </location>
</feature>
<evidence type="ECO:0000256" key="2">
    <source>
        <dbReference type="SAM" id="Phobius"/>
    </source>
</evidence>
<gene>
    <name evidence="3" type="ORF">CP980_31735</name>
</gene>
<dbReference type="GeneID" id="95615113"/>
<feature type="transmembrane region" description="Helical" evidence="2">
    <location>
        <begin position="330"/>
        <end position="348"/>
    </location>
</feature>
<feature type="compositionally biased region" description="Gly residues" evidence="1">
    <location>
        <begin position="12"/>
        <end position="29"/>
    </location>
</feature>
<evidence type="ECO:0000256" key="1">
    <source>
        <dbReference type="SAM" id="MobiDB-lite"/>
    </source>
</evidence>
<feature type="transmembrane region" description="Helical" evidence="2">
    <location>
        <begin position="408"/>
        <end position="427"/>
    </location>
</feature>
<keyword evidence="4" id="KW-1185">Reference proteome</keyword>
<dbReference type="Proteomes" id="UP000325563">
    <property type="component" value="Chromosome"/>
</dbReference>
<dbReference type="EMBL" id="CP023692">
    <property type="protein sequence ID" value="QEV49041.1"/>
    <property type="molecule type" value="Genomic_DNA"/>
</dbReference>
<feature type="region of interest" description="Disordered" evidence="1">
    <location>
        <begin position="1"/>
        <end position="41"/>
    </location>
</feature>
<proteinExistence type="predicted"/>
<protein>
    <submittedName>
        <fullName evidence="3">Uncharacterized protein</fullName>
    </submittedName>
</protein>
<dbReference type="AlphaFoldDB" id="A0A5J6JGY3"/>
<evidence type="ECO:0000313" key="4">
    <source>
        <dbReference type="Proteomes" id="UP000325563"/>
    </source>
</evidence>
<feature type="transmembrane region" description="Helical" evidence="2">
    <location>
        <begin position="50"/>
        <end position="76"/>
    </location>
</feature>
<feature type="transmembrane region" description="Helical" evidence="2">
    <location>
        <begin position="270"/>
        <end position="288"/>
    </location>
</feature>
<keyword evidence="2" id="KW-1133">Transmembrane helix</keyword>
<name>A0A5J6JGY3_STRVI</name>
<sequence>MSTTSTEREGAGEAGGAGPGAGAGPGGGPSTEAADGPGRARGHRAVPGRLLVGAVVTLVAAAGALVAVGCFLGLYVRPTSDDWCAAWKSRDLGVLGITSDFYSTQNGRVTNAFLSGVVYADGFAGIKVLPTVIVVTFTVGLVLLGCAFVRLLGARARVTTVMALTACALAVQALVYYAGTRSYQVLLWAPATISHTVPSVIGVWALLLAMRTVREPRAPVRAAGFAAAFVIAFALGTLSEPFALVSGLLAVGVGLLALPRLELARTWRAFTWCVIWCSGLVCGLIVLYTSPGARWRRAQQPPRESMLSPGELAGTFRDWLHMWDAVTGQWAYLAAAAVGVLLGLVAGLRAPVRAQGTGRRAAVPRPMLVAALLLPVPVVVLGSFAVVLGLRSGYGPSGWTYARTWTNYLVPMELALCAYGALLGGWARQFLARRGHAPVAVSATVVAAGALTLAALASLVPGLQQLTTATVSRSVAWDAQNARIRSEAARGATDLGYRPLYIGSLAEPFFTSAYERDWVAGCMSKWYGITRIHRL</sequence>